<dbReference type="AlphaFoldDB" id="A0A0M4LIT9"/>
<dbReference type="PATRIC" id="fig|1318743.3.peg.855"/>
<keyword evidence="1" id="KW-0472">Membrane</keyword>
<keyword evidence="3" id="KW-1185">Reference proteome</keyword>
<evidence type="ECO:0000313" key="2">
    <source>
        <dbReference type="EMBL" id="ALE03656.1"/>
    </source>
</evidence>
<gene>
    <name evidence="2" type="ORF">PU02_0842</name>
</gene>
<name>A0A0M4LIT9_9HYPH</name>
<dbReference type="KEGG" id="banc:PU02_0842"/>
<evidence type="ECO:0000313" key="3">
    <source>
        <dbReference type="Proteomes" id="UP000057213"/>
    </source>
</evidence>
<sequence>MNVLVIIHAIEALAKMRSVKMRFVYYFVLIFFLINTGKLGLAADVTALERTKLSNLIVDINEAVRGENFAVIASHMPARLYKEMAHRLGVTEASLRSDFLKKLRAQFKTILAGTYHLDEANVEYFQTRAGTFYAFIPTQFETKDSIVQYKTLAIVDNSQWYLIYGGKKTVQNPVFLEIYNDLGEVNLTKETVIKKRVSN</sequence>
<reference evidence="2 3" key="1">
    <citation type="journal article" date="2015" name="Genome Announc.">
        <title>Complete Genome Sequence of Bartonella ancashensis Strain 20.00, Isolated from the Blood of a Patient with Verruga Peruana.</title>
        <authorList>
            <person name="Hang J."/>
            <person name="Mullins K.E."/>
            <person name="Clifford R.J."/>
            <person name="Onmus-Leone F."/>
            <person name="Yang Y."/>
            <person name="Jiang J."/>
            <person name="Leguia M."/>
            <person name="Kasper M.R."/>
            <person name="Maguina C."/>
            <person name="Lesho E.P."/>
            <person name="Jarman R.G."/>
            <person name="Richards A.L."/>
            <person name="Blazes D."/>
        </authorList>
    </citation>
    <scope>NUCLEOTIDE SEQUENCE [LARGE SCALE GENOMIC DNA]</scope>
    <source>
        <strain evidence="2 3">20.00</strain>
    </source>
</reference>
<organism evidence="2 3">
    <name type="scientific">Bartonella ancashensis</name>
    <dbReference type="NCBI Taxonomy" id="1318743"/>
    <lineage>
        <taxon>Bacteria</taxon>
        <taxon>Pseudomonadati</taxon>
        <taxon>Pseudomonadota</taxon>
        <taxon>Alphaproteobacteria</taxon>
        <taxon>Hyphomicrobiales</taxon>
        <taxon>Bartonellaceae</taxon>
        <taxon>Bartonella</taxon>
    </lineage>
</organism>
<protein>
    <submittedName>
        <fullName evidence="2">Uncharacterized protein</fullName>
    </submittedName>
</protein>
<keyword evidence="1" id="KW-1133">Transmembrane helix</keyword>
<proteinExistence type="predicted"/>
<dbReference type="Proteomes" id="UP000057213">
    <property type="component" value="Chromosome"/>
</dbReference>
<dbReference type="EMBL" id="CP010401">
    <property type="protein sequence ID" value="ALE03656.1"/>
    <property type="molecule type" value="Genomic_DNA"/>
</dbReference>
<keyword evidence="1" id="KW-0812">Transmembrane</keyword>
<evidence type="ECO:0000256" key="1">
    <source>
        <dbReference type="SAM" id="Phobius"/>
    </source>
</evidence>
<accession>A0A0M4LIT9</accession>
<feature type="transmembrane region" description="Helical" evidence="1">
    <location>
        <begin position="23"/>
        <end position="43"/>
    </location>
</feature>
<dbReference type="RefSeq" id="WP_335337469.1">
    <property type="nucleotide sequence ID" value="NZ_CP010401.1"/>
</dbReference>